<dbReference type="AlphaFoldDB" id="A0AAN6A7Y2"/>
<organism evidence="1 2">
    <name type="scientific">Clostridioides difficile</name>
    <name type="common">Peptoclostridium difficile</name>
    <dbReference type="NCBI Taxonomy" id="1496"/>
    <lineage>
        <taxon>Bacteria</taxon>
        <taxon>Bacillati</taxon>
        <taxon>Bacillota</taxon>
        <taxon>Clostridia</taxon>
        <taxon>Peptostreptococcales</taxon>
        <taxon>Peptostreptococcaceae</taxon>
        <taxon>Clostridioides</taxon>
    </lineage>
</organism>
<evidence type="ECO:0000313" key="1">
    <source>
        <dbReference type="EMBL" id="HBH1544427.1"/>
    </source>
</evidence>
<name>A0AAN6A7Y2_CLODI</name>
<protein>
    <submittedName>
        <fullName evidence="1">Chromosome partitioning protein ParA</fullName>
    </submittedName>
</protein>
<reference evidence="1" key="2">
    <citation type="submission" date="2021-06" db="EMBL/GenBank/DDBJ databases">
        <authorList>
            <consortium name="NCBI Pathogen Detection Project"/>
        </authorList>
    </citation>
    <scope>NUCLEOTIDE SEQUENCE</scope>
    <source>
        <strain evidence="1">HN1000</strain>
    </source>
</reference>
<dbReference type="InterPro" id="IPR027417">
    <property type="entry name" value="P-loop_NTPase"/>
</dbReference>
<accession>A0AAN6A7Y2</accession>
<proteinExistence type="predicted"/>
<sequence length="222" mass="24825">MDDCNKLKRIEEYISTTKNSIALKMGKIEILNESISNKKSELVTLSEKYQDYLTIKMLIEESCSEARTNASELYSQLSTSSIQDIFGDRYKVKLVLDSKDGTPISEVKIIKKANGKEKEINPAEEDSGGLTDIIALSLLMAIGKTLDDNFAPNVFDEPTKFVSKGIFSEKVAEFVSNLIDYTGKQAIISTHDNNLINIAKTNYKLIQDKETSITTIYKMKGL</sequence>
<evidence type="ECO:0000313" key="2">
    <source>
        <dbReference type="Proteomes" id="UP000878956"/>
    </source>
</evidence>
<dbReference type="Gene3D" id="3.40.50.300">
    <property type="entry name" value="P-loop containing nucleotide triphosphate hydrolases"/>
    <property type="match status" value="1"/>
</dbReference>
<comment type="caution">
    <text evidence="1">The sequence shown here is derived from an EMBL/GenBank/DDBJ whole genome shotgun (WGS) entry which is preliminary data.</text>
</comment>
<dbReference type="SUPFAM" id="SSF52540">
    <property type="entry name" value="P-loop containing nucleoside triphosphate hydrolases"/>
    <property type="match status" value="1"/>
</dbReference>
<dbReference type="RefSeq" id="WP_216188003.1">
    <property type="nucleotide sequence ID" value="NZ_CP037850.1"/>
</dbReference>
<dbReference type="EMBL" id="DAEPXK010000081">
    <property type="protein sequence ID" value="HBH1544427.1"/>
    <property type="molecule type" value="Genomic_DNA"/>
</dbReference>
<gene>
    <name evidence="1" type="ORF">KRM00_003977</name>
</gene>
<reference evidence="1" key="1">
    <citation type="journal article" date="2018" name="Genome Biol.">
        <title>SKESA: strategic k-mer extension for scrupulous assemblies.</title>
        <authorList>
            <person name="Souvorov A."/>
            <person name="Agarwala R."/>
            <person name="Lipman D.J."/>
        </authorList>
    </citation>
    <scope>NUCLEOTIDE SEQUENCE</scope>
    <source>
        <strain evidence="1">HN1000</strain>
    </source>
</reference>
<dbReference type="Proteomes" id="UP000878956">
    <property type="component" value="Unassembled WGS sequence"/>
</dbReference>